<gene>
    <name evidence="13" type="ORF">CC85DRAFT_286127</name>
</gene>
<evidence type="ECO:0000259" key="10">
    <source>
        <dbReference type="Pfam" id="PF00394"/>
    </source>
</evidence>
<dbReference type="PANTHER" id="PTHR11709">
    <property type="entry name" value="MULTI-COPPER OXIDASE"/>
    <property type="match status" value="1"/>
</dbReference>
<evidence type="ECO:0000256" key="1">
    <source>
        <dbReference type="ARBA" id="ARBA00004191"/>
    </source>
</evidence>
<evidence type="ECO:0000256" key="2">
    <source>
        <dbReference type="ARBA" id="ARBA00010609"/>
    </source>
</evidence>
<dbReference type="InterPro" id="IPR033138">
    <property type="entry name" value="Cu_oxidase_CS"/>
</dbReference>
<evidence type="ECO:0000259" key="12">
    <source>
        <dbReference type="Pfam" id="PF07732"/>
    </source>
</evidence>
<organism evidence="13 14">
    <name type="scientific">Cutaneotrichosporon oleaginosum</name>
    <dbReference type="NCBI Taxonomy" id="879819"/>
    <lineage>
        <taxon>Eukaryota</taxon>
        <taxon>Fungi</taxon>
        <taxon>Dikarya</taxon>
        <taxon>Basidiomycota</taxon>
        <taxon>Agaricomycotina</taxon>
        <taxon>Tremellomycetes</taxon>
        <taxon>Trichosporonales</taxon>
        <taxon>Trichosporonaceae</taxon>
        <taxon>Cutaneotrichosporon</taxon>
    </lineage>
</organism>
<dbReference type="FunFam" id="2.60.40.420:FF:000045">
    <property type="entry name" value="Laccase 2"/>
    <property type="match status" value="1"/>
</dbReference>
<dbReference type="InterPro" id="IPR011707">
    <property type="entry name" value="Cu-oxidase-like_N"/>
</dbReference>
<dbReference type="AlphaFoldDB" id="A0A0J0XKU7"/>
<dbReference type="PANTHER" id="PTHR11709:SF414">
    <property type="entry name" value="ADR239WP"/>
    <property type="match status" value="1"/>
</dbReference>
<keyword evidence="4" id="KW-0479">Metal-binding</keyword>
<dbReference type="EMBL" id="KQ087213">
    <property type="protein sequence ID" value="KLT41726.1"/>
    <property type="molecule type" value="Genomic_DNA"/>
</dbReference>
<accession>A0A0J0XKU7</accession>
<keyword evidence="3" id="KW-0964">Secreted</keyword>
<comment type="similarity">
    <text evidence="2">Belongs to the multicopper oxidase family.</text>
</comment>
<evidence type="ECO:0000256" key="8">
    <source>
        <dbReference type="ARBA" id="ARBA00023180"/>
    </source>
</evidence>
<evidence type="ECO:0000313" key="13">
    <source>
        <dbReference type="EMBL" id="KLT41726.1"/>
    </source>
</evidence>
<feature type="domain" description="Plastocyanin-like" evidence="12">
    <location>
        <begin position="3"/>
        <end position="62"/>
    </location>
</feature>
<keyword evidence="14" id="KW-1185">Reference proteome</keyword>
<dbReference type="GO" id="GO:0016491">
    <property type="term" value="F:oxidoreductase activity"/>
    <property type="evidence" value="ECO:0007669"/>
    <property type="project" value="UniProtKB-KW"/>
</dbReference>
<feature type="domain" description="Plastocyanin-like" evidence="10">
    <location>
        <begin position="73"/>
        <end position="241"/>
    </location>
</feature>
<keyword evidence="8" id="KW-0325">Glycoprotein</keyword>
<dbReference type="Pfam" id="PF00394">
    <property type="entry name" value="Cu-oxidase"/>
    <property type="match status" value="1"/>
</dbReference>
<evidence type="ECO:0000256" key="3">
    <source>
        <dbReference type="ARBA" id="ARBA00022512"/>
    </source>
</evidence>
<feature type="domain" description="Plastocyanin-like" evidence="11">
    <location>
        <begin position="340"/>
        <end position="438"/>
    </location>
</feature>
<dbReference type="STRING" id="879819.A0A0J0XKU7"/>
<dbReference type="Proteomes" id="UP000053611">
    <property type="component" value="Unassembled WGS sequence"/>
</dbReference>
<dbReference type="Pfam" id="PF07731">
    <property type="entry name" value="Cu-oxidase_2"/>
    <property type="match status" value="1"/>
</dbReference>
<dbReference type="InterPro" id="IPR001117">
    <property type="entry name" value="Cu-oxidase_2nd"/>
</dbReference>
<dbReference type="InterPro" id="IPR045087">
    <property type="entry name" value="Cu-oxidase_fam"/>
</dbReference>
<keyword evidence="7" id="KW-1015">Disulfide bond</keyword>
<keyword evidence="3" id="KW-0134">Cell wall</keyword>
<dbReference type="InterPro" id="IPR008972">
    <property type="entry name" value="Cupredoxin"/>
</dbReference>
<reference evidence="13 14" key="1">
    <citation type="submission" date="2015-03" db="EMBL/GenBank/DDBJ databases">
        <title>Genomics and transcriptomics of the oil-accumulating basidiomycete yeast T. oleaginosus allow insights into substrate utilization and the diverse evolutionary trajectories of mating systems in fungi.</title>
        <authorList>
            <consortium name="DOE Joint Genome Institute"/>
            <person name="Kourist R."/>
            <person name="Kracht O."/>
            <person name="Bracharz F."/>
            <person name="Lipzen A."/>
            <person name="Nolan M."/>
            <person name="Ohm R."/>
            <person name="Grigoriev I."/>
            <person name="Sun S."/>
            <person name="Heitman J."/>
            <person name="Bruck T."/>
            <person name="Nowrousian M."/>
        </authorList>
    </citation>
    <scope>NUCLEOTIDE SEQUENCE [LARGE SCALE GENOMIC DNA]</scope>
    <source>
        <strain evidence="13 14">IBC0246</strain>
    </source>
</reference>
<keyword evidence="6" id="KW-0186">Copper</keyword>
<sequence length="459" mass="50682">MWQRGTNFMDGTMSINGCGIPPGTNASYVWYAQNPGTAWYHSHRGMQYTDGLYGAIVIHSPNEPASKQPYDDELTLMIGDVYNTRSRDLPTKTTGRRPVDAVPDGAVINGVSQARCAYLYPSDEHPGVNWCGHVPTAQYEAELVGGKTYRIRIVNSGSLVPYTFSIDNHTFSVIEADGVSLAPYEARTLSLDVGHRYSILVTLDQPPAAYWMRVHLEVEAQVYKGPKFNATTLGVLRYKGARGAPPDVPGPKIRDGEYDAGPRTIFPPAVPLEAPLPTLQHSVVYGAFLKPDGSSGMTFNDRMWRPLPDGVAAVYFVNASNAHRPKEVARLVGPQHNLLTTQPEVVDLIVNAPHDLATHPFHLHGHSFWIMSQGPGVFDGDSSTLNRTNPMRRDTFVVPPGGHAVIRFVADNPGIWPLHCHIAWHLEGGLLMTVTAMPREMVKFDIPPHMKRLCYKQYA</sequence>
<dbReference type="InterPro" id="IPR002355">
    <property type="entry name" value="Cu_oxidase_Cu_BS"/>
</dbReference>
<evidence type="ECO:0000313" key="14">
    <source>
        <dbReference type="Proteomes" id="UP000053611"/>
    </source>
</evidence>
<evidence type="ECO:0000259" key="11">
    <source>
        <dbReference type="Pfam" id="PF07731"/>
    </source>
</evidence>
<comment type="subcellular location">
    <subcellularLocation>
        <location evidence="1">Secreted</location>
        <location evidence="1">Cell wall</location>
    </subcellularLocation>
</comment>
<dbReference type="PROSITE" id="PS00080">
    <property type="entry name" value="MULTICOPPER_OXIDASE2"/>
    <property type="match status" value="1"/>
</dbReference>
<proteinExistence type="inferred from homology"/>
<dbReference type="RefSeq" id="XP_018278217.1">
    <property type="nucleotide sequence ID" value="XM_018423397.1"/>
</dbReference>
<protein>
    <submittedName>
        <fullName evidence="13">Cupredoxin</fullName>
    </submittedName>
</protein>
<evidence type="ECO:0000256" key="7">
    <source>
        <dbReference type="ARBA" id="ARBA00023157"/>
    </source>
</evidence>
<dbReference type="Gene3D" id="2.60.40.420">
    <property type="entry name" value="Cupredoxins - blue copper proteins"/>
    <property type="match status" value="3"/>
</dbReference>
<evidence type="ECO:0000256" key="5">
    <source>
        <dbReference type="ARBA" id="ARBA00023002"/>
    </source>
</evidence>
<comment type="function">
    <text evidence="9">Laccase that catalyzes the oxidation of certain aromatic compounds, including L-dopa, to quinones, which then polymerize to melanin. Able to oxidize a wide variety of aromatic diphenol and diamino groups in the ortho, meta, and para positions but not monophenolic groups such as in phenol, tyramine, or tyrosine. Plays an important role in virulence. Plays a role in dissemination to extrapulmonary sites but is not involved in pulmonary growth or in elicitation of cellular immune responses in the lung.</text>
</comment>
<dbReference type="Pfam" id="PF07732">
    <property type="entry name" value="Cu-oxidase_3"/>
    <property type="match status" value="1"/>
</dbReference>
<dbReference type="PROSITE" id="PS00079">
    <property type="entry name" value="MULTICOPPER_OXIDASE1"/>
    <property type="match status" value="1"/>
</dbReference>
<keyword evidence="5" id="KW-0560">Oxidoreductase</keyword>
<dbReference type="OrthoDB" id="2121828at2759"/>
<dbReference type="SUPFAM" id="SSF49503">
    <property type="entry name" value="Cupredoxins"/>
    <property type="match status" value="3"/>
</dbReference>
<evidence type="ECO:0000256" key="4">
    <source>
        <dbReference type="ARBA" id="ARBA00022723"/>
    </source>
</evidence>
<dbReference type="GeneID" id="28984000"/>
<name>A0A0J0XKU7_9TREE</name>
<dbReference type="InterPro" id="IPR011706">
    <property type="entry name" value="Cu-oxidase_C"/>
</dbReference>
<evidence type="ECO:0000256" key="6">
    <source>
        <dbReference type="ARBA" id="ARBA00023008"/>
    </source>
</evidence>
<evidence type="ECO:0000256" key="9">
    <source>
        <dbReference type="ARBA" id="ARBA00055106"/>
    </source>
</evidence>
<dbReference type="GO" id="GO:0005507">
    <property type="term" value="F:copper ion binding"/>
    <property type="evidence" value="ECO:0007669"/>
    <property type="project" value="InterPro"/>
</dbReference>